<protein>
    <submittedName>
        <fullName evidence="1">Uncharacterized protein</fullName>
    </submittedName>
</protein>
<organism evidence="1 2">
    <name type="scientific">Enterocloster clostridioformis</name>
    <dbReference type="NCBI Taxonomy" id="1531"/>
    <lineage>
        <taxon>Bacteria</taxon>
        <taxon>Bacillati</taxon>
        <taxon>Bacillota</taxon>
        <taxon>Clostridia</taxon>
        <taxon>Lachnospirales</taxon>
        <taxon>Lachnospiraceae</taxon>
        <taxon>Enterocloster</taxon>
    </lineage>
</organism>
<dbReference type="EMBL" id="BJLB01000001">
    <property type="protein sequence ID" value="GEA37547.1"/>
    <property type="molecule type" value="Genomic_DNA"/>
</dbReference>
<evidence type="ECO:0000313" key="2">
    <source>
        <dbReference type="Proteomes" id="UP000315200"/>
    </source>
</evidence>
<gene>
    <name evidence="1" type="ORF">Ccl03g_32600</name>
</gene>
<evidence type="ECO:0000313" key="1">
    <source>
        <dbReference type="EMBL" id="GEA37547.1"/>
    </source>
</evidence>
<reference evidence="1 2" key="1">
    <citation type="submission" date="2019-06" db="EMBL/GenBank/DDBJ databases">
        <title>Draft genome sequence of [Clostridium] clostridioforme NBRC 113352.</title>
        <authorList>
            <person name="Miura T."/>
            <person name="Furukawa M."/>
            <person name="Shimamura M."/>
            <person name="Ohyama Y."/>
            <person name="Yamazoe A."/>
            <person name="Kawasaki H."/>
        </authorList>
    </citation>
    <scope>NUCLEOTIDE SEQUENCE [LARGE SCALE GENOMIC DNA]</scope>
    <source>
        <strain evidence="1 2">NBRC 113352</strain>
    </source>
</reference>
<dbReference type="RefSeq" id="WP_002588897.1">
    <property type="nucleotide sequence ID" value="NZ_BJLB01000001.1"/>
</dbReference>
<accession>A0A829W5H7</accession>
<sequence length="67" mass="7629">MITGDGNSGVKYRDLILDQIKTELKPSEGELQRIRDRLNKSSSDDLERVYDAFERFGVAAIVDNIQK</sequence>
<dbReference type="Proteomes" id="UP000315200">
    <property type="component" value="Unassembled WGS sequence"/>
</dbReference>
<proteinExistence type="predicted"/>
<name>A0A829W5H7_9FIRM</name>
<comment type="caution">
    <text evidence="1">The sequence shown here is derived from an EMBL/GenBank/DDBJ whole genome shotgun (WGS) entry which is preliminary data.</text>
</comment>
<dbReference type="AlphaFoldDB" id="A0A829W5H7"/>